<sequence>PAWYAENMGLSRMYQRIMEIDAVEAVYDGLEELLAKLHVGPYVSAPIPSRSPPGSLLHRQC</sequence>
<organism evidence="1 2">
    <name type="scientific">Laetiporus sulphureus 93-53</name>
    <dbReference type="NCBI Taxonomy" id="1314785"/>
    <lineage>
        <taxon>Eukaryota</taxon>
        <taxon>Fungi</taxon>
        <taxon>Dikarya</taxon>
        <taxon>Basidiomycota</taxon>
        <taxon>Agaricomycotina</taxon>
        <taxon>Agaricomycetes</taxon>
        <taxon>Polyporales</taxon>
        <taxon>Laetiporus</taxon>
    </lineage>
</organism>
<dbReference type="Proteomes" id="UP000076871">
    <property type="component" value="Unassembled WGS sequence"/>
</dbReference>
<feature type="non-terminal residue" evidence="1">
    <location>
        <position position="1"/>
    </location>
</feature>
<keyword evidence="2" id="KW-1185">Reference proteome</keyword>
<accession>A0A165BXA0</accession>
<dbReference type="InParanoid" id="A0A165BXA0"/>
<reference evidence="1 2" key="1">
    <citation type="journal article" date="2016" name="Mol. Biol. Evol.">
        <title>Comparative Genomics of Early-Diverging Mushroom-Forming Fungi Provides Insights into the Origins of Lignocellulose Decay Capabilities.</title>
        <authorList>
            <person name="Nagy L.G."/>
            <person name="Riley R."/>
            <person name="Tritt A."/>
            <person name="Adam C."/>
            <person name="Daum C."/>
            <person name="Floudas D."/>
            <person name="Sun H."/>
            <person name="Yadav J.S."/>
            <person name="Pangilinan J."/>
            <person name="Larsson K.H."/>
            <person name="Matsuura K."/>
            <person name="Barry K."/>
            <person name="Labutti K."/>
            <person name="Kuo R."/>
            <person name="Ohm R.A."/>
            <person name="Bhattacharya S.S."/>
            <person name="Shirouzu T."/>
            <person name="Yoshinaga Y."/>
            <person name="Martin F.M."/>
            <person name="Grigoriev I.V."/>
            <person name="Hibbett D.S."/>
        </authorList>
    </citation>
    <scope>NUCLEOTIDE SEQUENCE [LARGE SCALE GENOMIC DNA]</scope>
    <source>
        <strain evidence="1 2">93-53</strain>
    </source>
</reference>
<dbReference type="EMBL" id="KV427659">
    <property type="protein sequence ID" value="KZT01820.1"/>
    <property type="molecule type" value="Genomic_DNA"/>
</dbReference>
<evidence type="ECO:0000313" key="2">
    <source>
        <dbReference type="Proteomes" id="UP000076871"/>
    </source>
</evidence>
<protein>
    <submittedName>
        <fullName evidence="1">Uncharacterized protein</fullName>
    </submittedName>
</protein>
<dbReference type="RefSeq" id="XP_040759560.1">
    <property type="nucleotide sequence ID" value="XM_040905046.1"/>
</dbReference>
<evidence type="ECO:0000313" key="1">
    <source>
        <dbReference type="EMBL" id="KZT01820.1"/>
    </source>
</evidence>
<proteinExistence type="predicted"/>
<dbReference type="GeneID" id="63822076"/>
<dbReference type="AlphaFoldDB" id="A0A165BXA0"/>
<dbReference type="OrthoDB" id="538336at2759"/>
<name>A0A165BXA0_9APHY</name>
<gene>
    <name evidence="1" type="ORF">LAESUDRAFT_663256</name>
</gene>